<keyword evidence="3" id="KW-1185">Reference proteome</keyword>
<proteinExistence type="predicted"/>
<dbReference type="InterPro" id="IPR027417">
    <property type="entry name" value="P-loop_NTPase"/>
</dbReference>
<dbReference type="SUPFAM" id="SSF52540">
    <property type="entry name" value="P-loop containing nucleoside triphosphate hydrolases"/>
    <property type="match status" value="1"/>
</dbReference>
<reference evidence="3" key="1">
    <citation type="journal article" date="2019" name="Int. J. Syst. Evol. Microbiol.">
        <title>The Global Catalogue of Microorganisms (GCM) 10K type strain sequencing project: providing services to taxonomists for standard genome sequencing and annotation.</title>
        <authorList>
            <consortium name="The Broad Institute Genomics Platform"/>
            <consortium name="The Broad Institute Genome Sequencing Center for Infectious Disease"/>
            <person name="Wu L."/>
            <person name="Ma J."/>
        </authorList>
    </citation>
    <scope>NUCLEOTIDE SEQUENCE [LARGE SCALE GENOMIC DNA]</scope>
    <source>
        <strain evidence="3">KCTC 12848</strain>
    </source>
</reference>
<evidence type="ECO:0000313" key="3">
    <source>
        <dbReference type="Proteomes" id="UP001595833"/>
    </source>
</evidence>
<comment type="caution">
    <text evidence="2">The sequence shown here is derived from an EMBL/GenBank/DDBJ whole genome shotgun (WGS) entry which is preliminary data.</text>
</comment>
<dbReference type="Gene3D" id="3.40.50.10140">
    <property type="entry name" value="Toll/interleukin-1 receptor homology (TIR) domain"/>
    <property type="match status" value="1"/>
</dbReference>
<dbReference type="PROSITE" id="PS50104">
    <property type="entry name" value="TIR"/>
    <property type="match status" value="1"/>
</dbReference>
<dbReference type="RefSeq" id="WP_344034585.1">
    <property type="nucleotide sequence ID" value="NZ_BAAAKE010000001.1"/>
</dbReference>
<sequence>MTDGWDFFVSYTQDDRPWAEWVAWELEEAGHRVLIQAWDIVPGSNWVASMQEGVQKAERTIAVLSAAYASSAYGAAEWQAAWRDAPLGENRKLLVLRVEDCDRPGLLGSVVSEDLFGLSPDDARDRLLRVVKGAVEGRLKPASAPRFPGRRRGVVREPRFPGSLPGVWNVPARNPNFTGRAGSLERLREAMRSSGTVAVHSLRGLGGVGKSQLAIKYVHRFAGDFDVVW</sequence>
<dbReference type="SMART" id="SM00255">
    <property type="entry name" value="TIR"/>
    <property type="match status" value="1"/>
</dbReference>
<accession>A0ABV9Y5M1</accession>
<dbReference type="InterPro" id="IPR000157">
    <property type="entry name" value="TIR_dom"/>
</dbReference>
<dbReference type="Gene3D" id="3.40.50.300">
    <property type="entry name" value="P-loop containing nucleotide triphosphate hydrolases"/>
    <property type="match status" value="1"/>
</dbReference>
<evidence type="ECO:0000313" key="2">
    <source>
        <dbReference type="EMBL" id="MFC5056845.1"/>
    </source>
</evidence>
<feature type="domain" description="TIR" evidence="1">
    <location>
        <begin position="3"/>
        <end position="135"/>
    </location>
</feature>
<dbReference type="Proteomes" id="UP001595833">
    <property type="component" value="Unassembled WGS sequence"/>
</dbReference>
<dbReference type="InterPro" id="IPR035897">
    <property type="entry name" value="Toll_tir_struct_dom_sf"/>
</dbReference>
<dbReference type="Pfam" id="PF13676">
    <property type="entry name" value="TIR_2"/>
    <property type="match status" value="1"/>
</dbReference>
<gene>
    <name evidence="2" type="ORF">ACFPFM_24255</name>
</gene>
<evidence type="ECO:0000259" key="1">
    <source>
        <dbReference type="PROSITE" id="PS50104"/>
    </source>
</evidence>
<dbReference type="EMBL" id="JBHSJB010000023">
    <property type="protein sequence ID" value="MFC5056845.1"/>
    <property type="molecule type" value="Genomic_DNA"/>
</dbReference>
<protein>
    <submittedName>
        <fullName evidence="2">TIR domain-containing protein</fullName>
    </submittedName>
</protein>
<organism evidence="2 3">
    <name type="scientific">Saccharothrix xinjiangensis</name>
    <dbReference type="NCBI Taxonomy" id="204798"/>
    <lineage>
        <taxon>Bacteria</taxon>
        <taxon>Bacillati</taxon>
        <taxon>Actinomycetota</taxon>
        <taxon>Actinomycetes</taxon>
        <taxon>Pseudonocardiales</taxon>
        <taxon>Pseudonocardiaceae</taxon>
        <taxon>Saccharothrix</taxon>
    </lineage>
</organism>
<name>A0ABV9Y5M1_9PSEU</name>
<dbReference type="SUPFAM" id="SSF52200">
    <property type="entry name" value="Toll/Interleukin receptor TIR domain"/>
    <property type="match status" value="1"/>
</dbReference>